<dbReference type="GO" id="GO:0006887">
    <property type="term" value="P:exocytosis"/>
    <property type="evidence" value="ECO:0007669"/>
    <property type="project" value="TreeGrafter"/>
</dbReference>
<feature type="compositionally biased region" description="Basic and acidic residues" evidence="3">
    <location>
        <begin position="106"/>
        <end position="122"/>
    </location>
</feature>
<feature type="coiled-coil region" evidence="2">
    <location>
        <begin position="346"/>
        <end position="373"/>
    </location>
</feature>
<evidence type="ECO:0000259" key="4">
    <source>
        <dbReference type="PROSITE" id="PS50192"/>
    </source>
</evidence>
<dbReference type="AlphaFoldDB" id="A0AAV5A4T9"/>
<name>A0AAV5A4T9_9AGAM</name>
<organism evidence="5 6">
    <name type="scientific">Clathrus columnatus</name>
    <dbReference type="NCBI Taxonomy" id="1419009"/>
    <lineage>
        <taxon>Eukaryota</taxon>
        <taxon>Fungi</taxon>
        <taxon>Dikarya</taxon>
        <taxon>Basidiomycota</taxon>
        <taxon>Agaricomycotina</taxon>
        <taxon>Agaricomycetes</taxon>
        <taxon>Phallomycetidae</taxon>
        <taxon>Phallales</taxon>
        <taxon>Clathraceae</taxon>
        <taxon>Clathrus</taxon>
    </lineage>
</organism>
<dbReference type="InterPro" id="IPR000727">
    <property type="entry name" value="T_SNARE_dom"/>
</dbReference>
<dbReference type="SMART" id="SM00397">
    <property type="entry name" value="t_SNARE"/>
    <property type="match status" value="2"/>
</dbReference>
<keyword evidence="2" id="KW-0175">Coiled coil</keyword>
<evidence type="ECO:0000256" key="3">
    <source>
        <dbReference type="SAM" id="MobiDB-lite"/>
    </source>
</evidence>
<dbReference type="PANTHER" id="PTHR19305">
    <property type="entry name" value="SYNAPTOSOMAL ASSOCIATED PROTEIN"/>
    <property type="match status" value="1"/>
</dbReference>
<feature type="region of interest" description="Disordered" evidence="3">
    <location>
        <begin position="1"/>
        <end position="151"/>
    </location>
</feature>
<proteinExistence type="inferred from homology"/>
<dbReference type="CDD" id="cd15886">
    <property type="entry name" value="SNARE_SEC9N"/>
    <property type="match status" value="1"/>
</dbReference>
<feature type="compositionally biased region" description="Basic and acidic residues" evidence="3">
    <location>
        <begin position="245"/>
        <end position="269"/>
    </location>
</feature>
<dbReference type="EMBL" id="BPWL01000004">
    <property type="protein sequence ID" value="GJJ09661.1"/>
    <property type="molecule type" value="Genomic_DNA"/>
</dbReference>
<dbReference type="CDD" id="cd15857">
    <property type="entry name" value="SNARE_SEC9C"/>
    <property type="match status" value="1"/>
</dbReference>
<feature type="compositionally biased region" description="Polar residues" evidence="3">
    <location>
        <begin position="58"/>
        <end position="76"/>
    </location>
</feature>
<dbReference type="GO" id="GO:0005484">
    <property type="term" value="F:SNAP receptor activity"/>
    <property type="evidence" value="ECO:0007669"/>
    <property type="project" value="TreeGrafter"/>
</dbReference>
<dbReference type="GO" id="GO:0019905">
    <property type="term" value="F:syntaxin binding"/>
    <property type="evidence" value="ECO:0007669"/>
    <property type="project" value="TreeGrafter"/>
</dbReference>
<dbReference type="GO" id="GO:0006906">
    <property type="term" value="P:vesicle fusion"/>
    <property type="evidence" value="ECO:0007669"/>
    <property type="project" value="TreeGrafter"/>
</dbReference>
<dbReference type="GO" id="GO:0005886">
    <property type="term" value="C:plasma membrane"/>
    <property type="evidence" value="ECO:0007669"/>
    <property type="project" value="TreeGrafter"/>
</dbReference>
<evidence type="ECO:0000313" key="5">
    <source>
        <dbReference type="EMBL" id="GJJ09661.1"/>
    </source>
</evidence>
<dbReference type="PANTHER" id="PTHR19305:SF9">
    <property type="entry name" value="SYNAPTOSOMAL-ASSOCIATED PROTEIN 29"/>
    <property type="match status" value="1"/>
</dbReference>
<accession>A0AAV5A4T9</accession>
<dbReference type="GO" id="GO:0031201">
    <property type="term" value="C:SNARE complex"/>
    <property type="evidence" value="ECO:0007669"/>
    <property type="project" value="TreeGrafter"/>
</dbReference>
<feature type="domain" description="T-SNARE coiled-coil homology" evidence="4">
    <location>
        <begin position="322"/>
        <end position="384"/>
    </location>
</feature>
<comment type="caution">
    <text evidence="5">The sequence shown here is derived from an EMBL/GenBank/DDBJ whole genome shotgun (WGS) entry which is preliminary data.</text>
</comment>
<evidence type="ECO:0000256" key="2">
    <source>
        <dbReference type="SAM" id="Coils"/>
    </source>
</evidence>
<dbReference type="SUPFAM" id="SSF58038">
    <property type="entry name" value="SNARE fusion complex"/>
    <property type="match status" value="2"/>
</dbReference>
<feature type="region of interest" description="Disordered" evidence="3">
    <location>
        <begin position="245"/>
        <end position="299"/>
    </location>
</feature>
<dbReference type="Proteomes" id="UP001050691">
    <property type="component" value="Unassembled WGS sequence"/>
</dbReference>
<dbReference type="PROSITE" id="PS50192">
    <property type="entry name" value="T_SNARE"/>
    <property type="match status" value="1"/>
</dbReference>
<comment type="similarity">
    <text evidence="1">Belongs to the SNAP-25 family.</text>
</comment>
<protein>
    <recommendedName>
        <fullName evidence="4">t-SNARE coiled-coil homology domain-containing protein</fullName>
    </recommendedName>
</protein>
<gene>
    <name evidence="5" type="ORF">Clacol_003885</name>
</gene>
<keyword evidence="6" id="KW-1185">Reference proteome</keyword>
<evidence type="ECO:0000256" key="1">
    <source>
        <dbReference type="ARBA" id="ARBA00009480"/>
    </source>
</evidence>
<sequence>MSWFKKKDSPSIPPVNEPARLSASTGASVRRDPSPGPTSRSYNPSPSFANNDPYGRYQGTNNAGTQFTTPSGNSIGPSGPAPLRERYHRNNPVGDPYSHGRGGNLDQDRAELFSGYDPEKHKPSGKFTDGPSARDFPENMAPGADEDDEVEGIKKQTRALKQDSASATRNALRIAREAEETARNTLTRLGDQSEKLANTERHLDVSKGYVNRVEDKQDELKKLNRSIFIPAVTFNKDKKRLAQENKLFRRHEEEREEQEKAMRDIRESQNRIGQAQGYAGDNDDEEGISRGSGSGRFKTAEALAKRKDARQRFQFEATASDDELEDEIDDNLDEVGDTAKRLKALSTAMGQELDNQNRRLERLDNKTTNLDDKLHLGIRRFERFS</sequence>
<evidence type="ECO:0000313" key="6">
    <source>
        <dbReference type="Proteomes" id="UP001050691"/>
    </source>
</evidence>
<dbReference type="Gene3D" id="1.20.5.110">
    <property type="match status" value="2"/>
</dbReference>
<feature type="compositionally biased region" description="Polar residues" evidence="3">
    <location>
        <begin position="37"/>
        <end position="50"/>
    </location>
</feature>
<reference evidence="5" key="1">
    <citation type="submission" date="2021-10" db="EMBL/GenBank/DDBJ databases">
        <title>De novo Genome Assembly of Clathrus columnatus (Basidiomycota, Fungi) Using Illumina and Nanopore Sequence Data.</title>
        <authorList>
            <person name="Ogiso-Tanaka E."/>
            <person name="Itagaki H."/>
            <person name="Hosoya T."/>
            <person name="Hosaka K."/>
        </authorList>
    </citation>
    <scope>NUCLEOTIDE SEQUENCE</scope>
    <source>
        <strain evidence="5">MO-923</strain>
    </source>
</reference>